<dbReference type="AlphaFoldDB" id="A0A1H1L736"/>
<gene>
    <name evidence="2" type="ORF">SAMN04489809_0001</name>
    <name evidence="3" type="ORF">SAMN04489809_0077</name>
</gene>
<reference evidence="2 4" key="1">
    <citation type="submission" date="2016-10" db="EMBL/GenBank/DDBJ databases">
        <authorList>
            <person name="de Groot N.N."/>
        </authorList>
    </citation>
    <scope>NUCLEOTIDE SEQUENCE [LARGE SCALE GENOMIC DNA]</scope>
    <source>
        <strain evidence="2 4">DSM 15019</strain>
    </source>
</reference>
<evidence type="ECO:0000313" key="2">
    <source>
        <dbReference type="EMBL" id="SDR70227.1"/>
    </source>
</evidence>
<proteinExistence type="predicted"/>
<evidence type="ECO:0008006" key="5">
    <source>
        <dbReference type="Google" id="ProtNLM"/>
    </source>
</evidence>
<dbReference type="EMBL" id="LT629770">
    <property type="protein sequence ID" value="SDR72185.1"/>
    <property type="molecule type" value="Genomic_DNA"/>
</dbReference>
<evidence type="ECO:0000313" key="3">
    <source>
        <dbReference type="EMBL" id="SDR72185.1"/>
    </source>
</evidence>
<sequence length="117" mass="12654">MPKKADRPHRAALTRMLRVTGLANVPEEAPLVELLRTLADELDRGGGSRPRIEYRAALKDARMVLNTTARGKPKGSPDVPEPTKAAKPGEGESEALTDEEIDEPTSLAKFKAERGIG</sequence>
<feature type="region of interest" description="Disordered" evidence="1">
    <location>
        <begin position="66"/>
        <end position="117"/>
    </location>
</feature>
<dbReference type="EMBL" id="LT629770">
    <property type="protein sequence ID" value="SDR70227.1"/>
    <property type="molecule type" value="Genomic_DNA"/>
</dbReference>
<organism evidence="2 4">
    <name type="scientific">Microbacterium paraoxydans</name>
    <dbReference type="NCBI Taxonomy" id="199592"/>
    <lineage>
        <taxon>Bacteria</taxon>
        <taxon>Bacillati</taxon>
        <taxon>Actinomycetota</taxon>
        <taxon>Actinomycetes</taxon>
        <taxon>Micrococcales</taxon>
        <taxon>Microbacteriaceae</taxon>
        <taxon>Microbacterium</taxon>
    </lineage>
</organism>
<accession>A0A1H1L736</accession>
<evidence type="ECO:0000313" key="4">
    <source>
        <dbReference type="Proteomes" id="UP000182126"/>
    </source>
</evidence>
<dbReference type="Proteomes" id="UP000182126">
    <property type="component" value="Chromosome I"/>
</dbReference>
<name>A0A1H1L736_9MICO</name>
<feature type="compositionally biased region" description="Acidic residues" evidence="1">
    <location>
        <begin position="91"/>
        <end position="103"/>
    </location>
</feature>
<evidence type="ECO:0000256" key="1">
    <source>
        <dbReference type="SAM" id="MobiDB-lite"/>
    </source>
</evidence>
<protein>
    <recommendedName>
        <fullName evidence="5">Terminase small subunit</fullName>
    </recommendedName>
</protein>